<accession>F0X720</accession>
<dbReference type="RefSeq" id="XP_014175851.1">
    <property type="nucleotide sequence ID" value="XM_014320376.1"/>
</dbReference>
<dbReference type="OrthoDB" id="4177994at2759"/>
<dbReference type="EMBL" id="GL629729">
    <property type="protein sequence ID" value="EFX06369.1"/>
    <property type="molecule type" value="Genomic_DNA"/>
</dbReference>
<dbReference type="GO" id="GO:0005576">
    <property type="term" value="C:extracellular region"/>
    <property type="evidence" value="ECO:0007669"/>
    <property type="project" value="InterPro"/>
</dbReference>
<dbReference type="InterPro" id="IPR011329">
    <property type="entry name" value="Killer_tox_Kp4/SMK"/>
</dbReference>
<feature type="domain" description="Killer toxin Kp4" evidence="2">
    <location>
        <begin position="97"/>
        <end position="209"/>
    </location>
</feature>
<dbReference type="Gene3D" id="3.30.430.10">
    <property type="entry name" value="Killer Toxin P4, subunit A"/>
    <property type="match status" value="1"/>
</dbReference>
<dbReference type="HOGENOM" id="CLU_1240263_0_0_1"/>
<evidence type="ECO:0000259" key="2">
    <source>
        <dbReference type="Pfam" id="PF09044"/>
    </source>
</evidence>
<evidence type="ECO:0000313" key="3">
    <source>
        <dbReference type="EMBL" id="EFX06369.1"/>
    </source>
</evidence>
<name>F0X720_GROCL</name>
<evidence type="ECO:0000313" key="4">
    <source>
        <dbReference type="Proteomes" id="UP000007796"/>
    </source>
</evidence>
<dbReference type="InParanoid" id="F0X720"/>
<feature type="region of interest" description="Disordered" evidence="1">
    <location>
        <begin position="1"/>
        <end position="39"/>
    </location>
</feature>
<keyword evidence="4" id="KW-1185">Reference proteome</keyword>
<dbReference type="InterPro" id="IPR015131">
    <property type="entry name" value="Killer_tox_Kp4"/>
</dbReference>
<sequence>MSTSCVGQMMDDDRRQTEIRGSGQPKLGCPGSAEDKVGPAAAALHHERAQTLRSSTAGRESDLLFTRSSPFHPPIPAQQPALTSATMVSPKSLLLFVVGASALGINCRGSSLCSGEAGGKLSKILSEVRGVINQGHGNHRYNTGVQIACASANLGSFCAFYQKGASGTANQAAAQLQKLIDHGCSGCGSIPTSSGNNVNNGELTVNYVSAPCCRTGDACACSI</sequence>
<proteinExistence type="predicted"/>
<reference evidence="3 4" key="1">
    <citation type="journal article" date="2011" name="Proc. Natl. Acad. Sci. U.S.A.">
        <title>Genome and transcriptome analyses of the mountain pine beetle-fungal symbiont Grosmannia clavigera, a lodgepole pine pathogen.</title>
        <authorList>
            <person name="DiGuistini S."/>
            <person name="Wang Y."/>
            <person name="Liao N.Y."/>
            <person name="Taylor G."/>
            <person name="Tanguay P."/>
            <person name="Feau N."/>
            <person name="Henrissat B."/>
            <person name="Chan S.K."/>
            <person name="Hesse-Orce U."/>
            <person name="Alamouti S.M."/>
            <person name="Tsui C.K.M."/>
            <person name="Docking R.T."/>
            <person name="Levasseur A."/>
            <person name="Haridas S."/>
            <person name="Robertson G."/>
            <person name="Birol I."/>
            <person name="Holt R.A."/>
            <person name="Marra M.A."/>
            <person name="Hamelin R.C."/>
            <person name="Hirst M."/>
            <person name="Jones S.J.M."/>
            <person name="Bohlmann J."/>
            <person name="Breuil C."/>
        </authorList>
    </citation>
    <scope>NUCLEOTIDE SEQUENCE [LARGE SCALE GENOMIC DNA]</scope>
    <source>
        <strain evidence="4">kw1407 / UAMH 11150</strain>
    </source>
</reference>
<dbReference type="Pfam" id="PF09044">
    <property type="entry name" value="Kp4"/>
    <property type="match status" value="1"/>
</dbReference>
<dbReference type="SUPFAM" id="SSF55221">
    <property type="entry name" value="Yeast killer toxins"/>
    <property type="match status" value="1"/>
</dbReference>
<dbReference type="Proteomes" id="UP000007796">
    <property type="component" value="Unassembled WGS sequence"/>
</dbReference>
<dbReference type="GeneID" id="25980151"/>
<dbReference type="eggNOG" id="ENOG502TE02">
    <property type="taxonomic scope" value="Eukaryota"/>
</dbReference>
<gene>
    <name evidence="3" type="ORF">CMQ_6690</name>
</gene>
<evidence type="ECO:0000256" key="1">
    <source>
        <dbReference type="SAM" id="MobiDB-lite"/>
    </source>
</evidence>
<organism evidence="4">
    <name type="scientific">Grosmannia clavigera (strain kw1407 / UAMH 11150)</name>
    <name type="common">Blue stain fungus</name>
    <name type="synonym">Graphiocladiella clavigera</name>
    <dbReference type="NCBI Taxonomy" id="655863"/>
    <lineage>
        <taxon>Eukaryota</taxon>
        <taxon>Fungi</taxon>
        <taxon>Dikarya</taxon>
        <taxon>Ascomycota</taxon>
        <taxon>Pezizomycotina</taxon>
        <taxon>Sordariomycetes</taxon>
        <taxon>Sordariomycetidae</taxon>
        <taxon>Ophiostomatales</taxon>
        <taxon>Ophiostomataceae</taxon>
        <taxon>Leptographium</taxon>
    </lineage>
</organism>
<dbReference type="AlphaFoldDB" id="F0X720"/>
<protein>
    <submittedName>
        <fullName evidence="3">Killer toxin, kp4</fullName>
    </submittedName>
</protein>